<evidence type="ECO:0000256" key="6">
    <source>
        <dbReference type="ARBA" id="ARBA00049258"/>
    </source>
</evidence>
<dbReference type="Gene3D" id="3.40.50.720">
    <property type="entry name" value="NAD(P)-binding Rossmann-like Domain"/>
    <property type="match status" value="1"/>
</dbReference>
<dbReference type="SUPFAM" id="SSF56327">
    <property type="entry name" value="LDH C-terminal domain-like"/>
    <property type="match status" value="1"/>
</dbReference>
<comment type="pathway">
    <text evidence="1 9">Fermentation; pyruvate fermentation to lactate; (S)-lactate from pyruvate: step 1/1.</text>
</comment>
<dbReference type="InterPro" id="IPR015955">
    <property type="entry name" value="Lactate_DH/Glyco_Ohase_4_C"/>
</dbReference>
<feature type="domain" description="Lactate/malate dehydrogenase N-terminal" evidence="10">
    <location>
        <begin position="2"/>
        <end position="130"/>
    </location>
</feature>
<dbReference type="InterPro" id="IPR001236">
    <property type="entry name" value="Lactate/malate_DH_N"/>
</dbReference>
<feature type="active site" description="Proton acceptor" evidence="7">
    <location>
        <position position="163"/>
    </location>
</feature>
<feature type="domain" description="Lactate/malate dehydrogenase C-terminal" evidence="11">
    <location>
        <begin position="133"/>
        <end position="292"/>
    </location>
</feature>
<keyword evidence="13" id="KW-1185">Reference proteome</keyword>
<organism evidence="13">
    <name type="scientific">Selaginella moellendorffii</name>
    <name type="common">Spikemoss</name>
    <dbReference type="NCBI Taxonomy" id="88036"/>
    <lineage>
        <taxon>Eukaryota</taxon>
        <taxon>Viridiplantae</taxon>
        <taxon>Streptophyta</taxon>
        <taxon>Embryophyta</taxon>
        <taxon>Tracheophyta</taxon>
        <taxon>Lycopodiopsida</taxon>
        <taxon>Selaginellales</taxon>
        <taxon>Selaginellaceae</taxon>
        <taxon>Selaginella</taxon>
    </lineage>
</organism>
<evidence type="ECO:0000256" key="1">
    <source>
        <dbReference type="ARBA" id="ARBA00004843"/>
    </source>
</evidence>
<dbReference type="NCBIfam" id="TIGR01771">
    <property type="entry name" value="L-LDH-NAD"/>
    <property type="match status" value="1"/>
</dbReference>
<dbReference type="eggNOG" id="KOG1495">
    <property type="taxonomic scope" value="Eukaryota"/>
</dbReference>
<gene>
    <name evidence="12" type="ORF">SELMODRAFT_405919</name>
</gene>
<dbReference type="InterPro" id="IPR001557">
    <property type="entry name" value="L-lactate/malate_DH"/>
</dbReference>
<dbReference type="STRING" id="88036.D8R035"/>
<dbReference type="InterPro" id="IPR011304">
    <property type="entry name" value="L-lactate_DH"/>
</dbReference>
<evidence type="ECO:0000256" key="3">
    <source>
        <dbReference type="ARBA" id="ARBA00012967"/>
    </source>
</evidence>
<reference evidence="12 13" key="1">
    <citation type="journal article" date="2011" name="Science">
        <title>The Selaginella genome identifies genetic changes associated with the evolution of vascular plants.</title>
        <authorList>
            <person name="Banks J.A."/>
            <person name="Nishiyama T."/>
            <person name="Hasebe M."/>
            <person name="Bowman J.L."/>
            <person name="Gribskov M."/>
            <person name="dePamphilis C."/>
            <person name="Albert V.A."/>
            <person name="Aono N."/>
            <person name="Aoyama T."/>
            <person name="Ambrose B.A."/>
            <person name="Ashton N.W."/>
            <person name="Axtell M.J."/>
            <person name="Barker E."/>
            <person name="Barker M.S."/>
            <person name="Bennetzen J.L."/>
            <person name="Bonawitz N.D."/>
            <person name="Chapple C."/>
            <person name="Cheng C."/>
            <person name="Correa L.G."/>
            <person name="Dacre M."/>
            <person name="DeBarry J."/>
            <person name="Dreyer I."/>
            <person name="Elias M."/>
            <person name="Engstrom E.M."/>
            <person name="Estelle M."/>
            <person name="Feng L."/>
            <person name="Finet C."/>
            <person name="Floyd S.K."/>
            <person name="Frommer W.B."/>
            <person name="Fujita T."/>
            <person name="Gramzow L."/>
            <person name="Gutensohn M."/>
            <person name="Harholt J."/>
            <person name="Hattori M."/>
            <person name="Heyl A."/>
            <person name="Hirai T."/>
            <person name="Hiwatashi Y."/>
            <person name="Ishikawa M."/>
            <person name="Iwata M."/>
            <person name="Karol K.G."/>
            <person name="Koehler B."/>
            <person name="Kolukisaoglu U."/>
            <person name="Kubo M."/>
            <person name="Kurata T."/>
            <person name="Lalonde S."/>
            <person name="Li K."/>
            <person name="Li Y."/>
            <person name="Litt A."/>
            <person name="Lyons E."/>
            <person name="Manning G."/>
            <person name="Maruyama T."/>
            <person name="Michael T.P."/>
            <person name="Mikami K."/>
            <person name="Miyazaki S."/>
            <person name="Morinaga S."/>
            <person name="Murata T."/>
            <person name="Mueller-Roeber B."/>
            <person name="Nelson D.R."/>
            <person name="Obara M."/>
            <person name="Oguri Y."/>
            <person name="Olmstead R.G."/>
            <person name="Onodera N."/>
            <person name="Petersen B.L."/>
            <person name="Pils B."/>
            <person name="Prigge M."/>
            <person name="Rensing S.A."/>
            <person name="Riano-Pachon D.M."/>
            <person name="Roberts A.W."/>
            <person name="Sato Y."/>
            <person name="Scheller H.V."/>
            <person name="Schulz B."/>
            <person name="Schulz C."/>
            <person name="Shakirov E.V."/>
            <person name="Shibagaki N."/>
            <person name="Shinohara N."/>
            <person name="Shippen D.E."/>
            <person name="Soerensen I."/>
            <person name="Sotooka R."/>
            <person name="Sugimoto N."/>
            <person name="Sugita M."/>
            <person name="Sumikawa N."/>
            <person name="Tanurdzic M."/>
            <person name="Theissen G."/>
            <person name="Ulvskov P."/>
            <person name="Wakazuki S."/>
            <person name="Weng J.K."/>
            <person name="Willats W.W."/>
            <person name="Wipf D."/>
            <person name="Wolf P.G."/>
            <person name="Yang L."/>
            <person name="Zimmer A.D."/>
            <person name="Zhu Q."/>
            <person name="Mitros T."/>
            <person name="Hellsten U."/>
            <person name="Loque D."/>
            <person name="Otillar R."/>
            <person name="Salamov A."/>
            <person name="Schmutz J."/>
            <person name="Shapiro H."/>
            <person name="Lindquist E."/>
            <person name="Lucas S."/>
            <person name="Rokhsar D."/>
            <person name="Grigoriev I.V."/>
        </authorList>
    </citation>
    <scope>NUCLEOTIDE SEQUENCE [LARGE SCALE GENOMIC DNA]</scope>
</reference>
<dbReference type="Gramene" id="EFJ34903">
    <property type="protein sequence ID" value="EFJ34903"/>
    <property type="gene ID" value="SELMODRAFT_405919"/>
</dbReference>
<dbReference type="UniPathway" id="UPA00554">
    <property type="reaction ID" value="UER00611"/>
</dbReference>
<comment type="catalytic activity">
    <reaction evidence="6 9">
        <text>(S)-lactate + NAD(+) = pyruvate + NADH + H(+)</text>
        <dbReference type="Rhea" id="RHEA:23444"/>
        <dbReference type="ChEBI" id="CHEBI:15361"/>
        <dbReference type="ChEBI" id="CHEBI:15378"/>
        <dbReference type="ChEBI" id="CHEBI:16651"/>
        <dbReference type="ChEBI" id="CHEBI:57540"/>
        <dbReference type="ChEBI" id="CHEBI:57945"/>
        <dbReference type="EC" id="1.1.1.27"/>
    </reaction>
</comment>
<dbReference type="SUPFAM" id="SSF51735">
    <property type="entry name" value="NAD(P)-binding Rossmann-fold domains"/>
    <property type="match status" value="1"/>
</dbReference>
<keyword evidence="5 8" id="KW-0520">NAD</keyword>
<dbReference type="InterPro" id="IPR022383">
    <property type="entry name" value="Lactate/malate_DH_C"/>
</dbReference>
<dbReference type="Pfam" id="PF00056">
    <property type="entry name" value="Ldh_1_N"/>
    <property type="match status" value="1"/>
</dbReference>
<dbReference type="InterPro" id="IPR018177">
    <property type="entry name" value="L-lactate_DH_AS"/>
</dbReference>
<evidence type="ECO:0000256" key="4">
    <source>
        <dbReference type="ARBA" id="ARBA00023002"/>
    </source>
</evidence>
<proteinExistence type="inferred from homology"/>
<dbReference type="GO" id="GO:0006089">
    <property type="term" value="P:lactate metabolic process"/>
    <property type="evidence" value="ECO:0000318"/>
    <property type="project" value="GO_Central"/>
</dbReference>
<dbReference type="EC" id="1.1.1.27" evidence="3 9"/>
<name>D8R035_SELML</name>
<evidence type="ECO:0000256" key="7">
    <source>
        <dbReference type="PIRSR" id="PIRSR000102-1"/>
    </source>
</evidence>
<dbReference type="GO" id="GO:0005737">
    <property type="term" value="C:cytoplasm"/>
    <property type="evidence" value="ECO:0007669"/>
    <property type="project" value="InterPro"/>
</dbReference>
<dbReference type="FunCoup" id="D8R035">
    <property type="interactions" value="630"/>
</dbReference>
<evidence type="ECO:0000259" key="11">
    <source>
        <dbReference type="Pfam" id="PF02866"/>
    </source>
</evidence>
<dbReference type="OMA" id="THLDSMR"/>
<feature type="binding site" evidence="8">
    <location>
        <begin position="104"/>
        <end position="106"/>
    </location>
    <ligand>
        <name>NAD(+)</name>
        <dbReference type="ChEBI" id="CHEBI:57540"/>
    </ligand>
</feature>
<feature type="binding site" evidence="8">
    <location>
        <position position="20"/>
    </location>
    <ligand>
        <name>NAD(+)</name>
        <dbReference type="ChEBI" id="CHEBI:57540"/>
    </ligand>
</feature>
<dbReference type="Proteomes" id="UP000001514">
    <property type="component" value="Unassembled WGS sequence"/>
</dbReference>
<evidence type="ECO:0000256" key="5">
    <source>
        <dbReference type="ARBA" id="ARBA00023027"/>
    </source>
</evidence>
<dbReference type="EMBL" id="GL377569">
    <property type="protein sequence ID" value="EFJ34903.1"/>
    <property type="molecule type" value="Genomic_DNA"/>
</dbReference>
<dbReference type="OrthoDB" id="5405561at2759"/>
<dbReference type="Gene3D" id="3.90.110.10">
    <property type="entry name" value="Lactate dehydrogenase/glycoside hydrolase, family 4, C-terminal"/>
    <property type="match status" value="1"/>
</dbReference>
<dbReference type="KEGG" id="smo:SELMODRAFT_405919"/>
<dbReference type="InParanoid" id="D8R035"/>
<dbReference type="PANTHER" id="PTHR43128">
    <property type="entry name" value="L-2-HYDROXYCARBOXYLATE DEHYDROGENASE (NAD(P)(+))"/>
    <property type="match status" value="1"/>
</dbReference>
<dbReference type="GO" id="GO:0042867">
    <property type="term" value="P:pyruvate catabolic process"/>
    <property type="evidence" value="ECO:0000318"/>
    <property type="project" value="GO_Central"/>
</dbReference>
<dbReference type="InterPro" id="IPR036291">
    <property type="entry name" value="NAD(P)-bd_dom_sf"/>
</dbReference>
<keyword evidence="4 9" id="KW-0560">Oxidoreductase</keyword>
<comment type="similarity">
    <text evidence="2">Belongs to the LDH/MDH superfamily. LDH family.</text>
</comment>
<dbReference type="PRINTS" id="PR00086">
    <property type="entry name" value="LLDHDRGNASE"/>
</dbReference>
<dbReference type="GO" id="GO:0004459">
    <property type="term" value="F:L-lactate dehydrogenase (NAD+) activity"/>
    <property type="evidence" value="ECO:0000318"/>
    <property type="project" value="GO_Central"/>
</dbReference>
<evidence type="ECO:0000259" key="10">
    <source>
        <dbReference type="Pfam" id="PF00056"/>
    </source>
</evidence>
<dbReference type="PROSITE" id="PS00064">
    <property type="entry name" value="L_LDH"/>
    <property type="match status" value="1"/>
</dbReference>
<evidence type="ECO:0000313" key="12">
    <source>
        <dbReference type="EMBL" id="EFJ34903.1"/>
    </source>
</evidence>
<sequence>MACAQTILTQELAEELALIDVNPDKLRGEMLDLQHAAAFLQRATISASTDYAASAGSDVCIITAGARQREGETRLDLTARNAALYRKIVPELVRHSPGAVLLVVSNPVDVLAWATWQLAGSVLPATRVIGSGTNLDTARLRFLLAEQMGANARDVQAYVLGEHGDSSVPVWSTVSVAGRILREEWGPSSSAELEELHRGVVESAYEVIRLKGYTSWAIGYSTASIVRNILRDQRRICPVSVMAKGFHGIEEEVFLSLPVQLGRNGVVSVVNAPLSEEEAAKLRGSAKTLWNVQQQLKLLD</sequence>
<evidence type="ECO:0000256" key="9">
    <source>
        <dbReference type="RuleBase" id="RU000496"/>
    </source>
</evidence>
<evidence type="ECO:0000313" key="13">
    <source>
        <dbReference type="Proteomes" id="UP000001514"/>
    </source>
</evidence>
<feature type="binding site" evidence="8">
    <location>
        <position position="81"/>
    </location>
    <ligand>
        <name>NAD(+)</name>
        <dbReference type="ChEBI" id="CHEBI:57540"/>
    </ligand>
</feature>
<protein>
    <recommendedName>
        <fullName evidence="3 9">L-lactate dehydrogenase</fullName>
        <ecNumber evidence="3 9">1.1.1.27</ecNumber>
    </recommendedName>
</protein>
<dbReference type="CDD" id="cd05293">
    <property type="entry name" value="LDH_1"/>
    <property type="match status" value="1"/>
</dbReference>
<evidence type="ECO:0000256" key="8">
    <source>
        <dbReference type="PIRSR" id="PIRSR000102-3"/>
    </source>
</evidence>
<dbReference type="Pfam" id="PF02866">
    <property type="entry name" value="Ldh_1_C"/>
    <property type="match status" value="1"/>
</dbReference>
<accession>D8R035</accession>
<dbReference type="PIRSF" id="PIRSF000102">
    <property type="entry name" value="Lac_mal_DH"/>
    <property type="match status" value="1"/>
</dbReference>
<evidence type="ECO:0000256" key="2">
    <source>
        <dbReference type="ARBA" id="ARBA00006054"/>
    </source>
</evidence>
<dbReference type="HOGENOM" id="CLU_045401_0_2_1"/>
<dbReference type="PANTHER" id="PTHR43128:SF16">
    <property type="entry name" value="L-LACTATE DEHYDROGENASE"/>
    <property type="match status" value="1"/>
</dbReference>
<dbReference type="AlphaFoldDB" id="D8R035"/>